<name>A0A411E8W7_9FLAO</name>
<proteinExistence type="predicted"/>
<keyword evidence="3" id="KW-1185">Reference proteome</keyword>
<gene>
    <name evidence="2" type="ORF">EQY75_05180</name>
</gene>
<evidence type="ECO:0000313" key="2">
    <source>
        <dbReference type="EMBL" id="QBA63983.1"/>
    </source>
</evidence>
<accession>A0A411E8W7</accession>
<dbReference type="Pfam" id="PF07609">
    <property type="entry name" value="DUF1572"/>
    <property type="match status" value="1"/>
</dbReference>
<sequence>MKTEYLNSVKKQFEYYKYLGEKTFDQLNEKDLFWQYNEESNSIAITVNHLWGNMKSRWTDFLTSDGEKEWRNRDLEFEAVIKTRAELIEKWNDGWRCLFDALDAVNPDNFETKIYIRNQEHSILEAINRQLAHYSYHIGQIVYVGRMIKGNKWKSLSIPKGKSSEFNQEKFSKGKHKGHFSDDLKK</sequence>
<reference evidence="2 3" key="1">
    <citation type="submission" date="2019-01" db="EMBL/GenBank/DDBJ databases">
        <title>Muriicola soli sp. nov., isolated from soil.</title>
        <authorList>
            <person name="Kang H.J."/>
            <person name="Kim S.B."/>
        </authorList>
    </citation>
    <scope>NUCLEOTIDE SEQUENCE [LARGE SCALE GENOMIC DNA]</scope>
    <source>
        <strain evidence="2 3">MMS17-SY002</strain>
    </source>
</reference>
<dbReference type="AlphaFoldDB" id="A0A411E8W7"/>
<feature type="region of interest" description="Disordered" evidence="1">
    <location>
        <begin position="167"/>
        <end position="186"/>
    </location>
</feature>
<dbReference type="OrthoDB" id="68731at2"/>
<dbReference type="KEGG" id="mur:EQY75_05180"/>
<organism evidence="2 3">
    <name type="scientific">Muriicola soli</name>
    <dbReference type="NCBI Taxonomy" id="2507538"/>
    <lineage>
        <taxon>Bacteria</taxon>
        <taxon>Pseudomonadati</taxon>
        <taxon>Bacteroidota</taxon>
        <taxon>Flavobacteriia</taxon>
        <taxon>Flavobacteriales</taxon>
        <taxon>Flavobacteriaceae</taxon>
        <taxon>Muriicola</taxon>
    </lineage>
</organism>
<evidence type="ECO:0000256" key="1">
    <source>
        <dbReference type="SAM" id="MobiDB-lite"/>
    </source>
</evidence>
<protein>
    <submittedName>
        <fullName evidence="2">DUF1572 domain-containing protein</fullName>
    </submittedName>
</protein>
<dbReference type="EMBL" id="CP035544">
    <property type="protein sequence ID" value="QBA63983.1"/>
    <property type="molecule type" value="Genomic_DNA"/>
</dbReference>
<dbReference type="Gene3D" id="1.20.120.450">
    <property type="entry name" value="dinb family like domain"/>
    <property type="match status" value="1"/>
</dbReference>
<dbReference type="SUPFAM" id="SSF109854">
    <property type="entry name" value="DinB/YfiT-like putative metalloenzymes"/>
    <property type="match status" value="1"/>
</dbReference>
<dbReference type="InterPro" id="IPR011466">
    <property type="entry name" value="DUF1572"/>
</dbReference>
<evidence type="ECO:0000313" key="3">
    <source>
        <dbReference type="Proteomes" id="UP000290889"/>
    </source>
</evidence>
<dbReference type="RefSeq" id="WP_129603481.1">
    <property type="nucleotide sequence ID" value="NZ_CP035544.1"/>
</dbReference>
<dbReference type="Proteomes" id="UP000290889">
    <property type="component" value="Chromosome"/>
</dbReference>
<dbReference type="InterPro" id="IPR034660">
    <property type="entry name" value="DinB/YfiT-like"/>
</dbReference>